<accession>A0ABZ1AQV9</accession>
<evidence type="ECO:0000256" key="2">
    <source>
        <dbReference type="SAM" id="MobiDB-lite"/>
    </source>
</evidence>
<feature type="coiled-coil region" evidence="1">
    <location>
        <begin position="55"/>
        <end position="82"/>
    </location>
</feature>
<evidence type="ECO:0000313" key="4">
    <source>
        <dbReference type="Proteomes" id="UP001626593"/>
    </source>
</evidence>
<gene>
    <name evidence="3" type="ORF">U5817_02105</name>
</gene>
<dbReference type="Proteomes" id="UP001626593">
    <property type="component" value="Chromosome"/>
</dbReference>
<sequence length="107" mass="11576">MNTTKPVPPDLVSLTQQFHEFLGAPGRTRLHQTLRANSAANIARAIDALKTAERTKQIENELATVKGTLASMEKRLQAVEKECAVKAGQQATQSTTRSTGQKGPHTP</sequence>
<feature type="region of interest" description="Disordered" evidence="2">
    <location>
        <begin position="85"/>
        <end position="107"/>
    </location>
</feature>
<evidence type="ECO:0000256" key="1">
    <source>
        <dbReference type="SAM" id="Coils"/>
    </source>
</evidence>
<proteinExistence type="predicted"/>
<dbReference type="EMBL" id="CP141259">
    <property type="protein sequence ID" value="WRL46867.1"/>
    <property type="molecule type" value="Genomic_DNA"/>
</dbReference>
<feature type="compositionally biased region" description="Polar residues" evidence="2">
    <location>
        <begin position="89"/>
        <end position="101"/>
    </location>
</feature>
<name>A0ABZ1AQV9_AROEV</name>
<keyword evidence="4" id="KW-1185">Reference proteome</keyword>
<protein>
    <submittedName>
        <fullName evidence="3">Uncharacterized protein</fullName>
    </submittedName>
</protein>
<evidence type="ECO:0000313" key="3">
    <source>
        <dbReference type="EMBL" id="WRL46867.1"/>
    </source>
</evidence>
<organism evidence="3 4">
    <name type="scientific">Aromatoleum evansii</name>
    <name type="common">Azoarcus evansii</name>
    <dbReference type="NCBI Taxonomy" id="59406"/>
    <lineage>
        <taxon>Bacteria</taxon>
        <taxon>Pseudomonadati</taxon>
        <taxon>Pseudomonadota</taxon>
        <taxon>Betaproteobacteria</taxon>
        <taxon>Rhodocyclales</taxon>
        <taxon>Rhodocyclaceae</taxon>
        <taxon>Aromatoleum</taxon>
    </lineage>
</organism>
<dbReference type="RefSeq" id="WP_407279556.1">
    <property type="nucleotide sequence ID" value="NZ_CP141259.1"/>
</dbReference>
<reference evidence="3 4" key="1">
    <citation type="submission" date="2023-12" db="EMBL/GenBank/DDBJ databases">
        <title>A. evansii MAY27, complete genome.</title>
        <authorList>
            <person name="Wang Y."/>
        </authorList>
    </citation>
    <scope>NUCLEOTIDE SEQUENCE [LARGE SCALE GENOMIC DNA]</scope>
    <source>
        <strain evidence="3 4">MAY27</strain>
    </source>
</reference>
<keyword evidence="1" id="KW-0175">Coiled coil</keyword>